<keyword evidence="1" id="KW-0812">Transmembrane</keyword>
<dbReference type="GO" id="GO:0016787">
    <property type="term" value="F:hydrolase activity"/>
    <property type="evidence" value="ECO:0007669"/>
    <property type="project" value="UniProtKB-KW"/>
</dbReference>
<keyword evidence="1" id="KW-0472">Membrane</keyword>
<feature type="transmembrane region" description="Helical" evidence="1">
    <location>
        <begin position="6"/>
        <end position="25"/>
    </location>
</feature>
<proteinExistence type="predicted"/>
<dbReference type="InterPro" id="IPR029058">
    <property type="entry name" value="AB_hydrolase_fold"/>
</dbReference>
<dbReference type="Gene3D" id="3.40.50.1820">
    <property type="entry name" value="alpha/beta hydrolase"/>
    <property type="match status" value="1"/>
</dbReference>
<name>A0ABV9JE36_9LACT</name>
<dbReference type="EMBL" id="JBHSGD010000002">
    <property type="protein sequence ID" value="MFC4651640.1"/>
    <property type="molecule type" value="Genomic_DNA"/>
</dbReference>
<evidence type="ECO:0000313" key="4">
    <source>
        <dbReference type="Proteomes" id="UP001595987"/>
    </source>
</evidence>
<dbReference type="SUPFAM" id="SSF53474">
    <property type="entry name" value="alpha/beta-Hydrolases"/>
    <property type="match status" value="1"/>
</dbReference>
<organism evidence="3 4">
    <name type="scientific">Lactococcus nasutitermitis</name>
    <dbReference type="NCBI Taxonomy" id="1652957"/>
    <lineage>
        <taxon>Bacteria</taxon>
        <taxon>Bacillati</taxon>
        <taxon>Bacillota</taxon>
        <taxon>Bacilli</taxon>
        <taxon>Lactobacillales</taxon>
        <taxon>Streptococcaceae</taxon>
        <taxon>Lactococcus</taxon>
    </lineage>
</organism>
<gene>
    <name evidence="3" type="ORF">ACFO26_01780</name>
</gene>
<keyword evidence="3" id="KW-0378">Hydrolase</keyword>
<evidence type="ECO:0000259" key="2">
    <source>
        <dbReference type="Pfam" id="PF00326"/>
    </source>
</evidence>
<feature type="domain" description="Peptidase S9 prolyl oligopeptidase catalytic" evidence="2">
    <location>
        <begin position="136"/>
        <end position="302"/>
    </location>
</feature>
<keyword evidence="1" id="KW-1133">Transmembrane helix</keyword>
<dbReference type="Pfam" id="PF00326">
    <property type="entry name" value="Peptidase_S9"/>
    <property type="match status" value="1"/>
</dbReference>
<keyword evidence="4" id="KW-1185">Reference proteome</keyword>
<dbReference type="PANTHER" id="PTHR12277">
    <property type="entry name" value="ALPHA/BETA HYDROLASE DOMAIN-CONTAINING PROTEIN"/>
    <property type="match status" value="1"/>
</dbReference>
<dbReference type="RefSeq" id="WP_244842884.1">
    <property type="nucleotide sequence ID" value="NZ_BOVQ01000008.1"/>
</dbReference>
<comment type="caution">
    <text evidence="3">The sequence shown here is derived from an EMBL/GenBank/DDBJ whole genome shotgun (WGS) entry which is preliminary data.</text>
</comment>
<dbReference type="Proteomes" id="UP001595987">
    <property type="component" value="Unassembled WGS sequence"/>
</dbReference>
<accession>A0ABV9JE36</accession>
<reference evidence="4" key="1">
    <citation type="journal article" date="2019" name="Int. J. Syst. Evol. Microbiol.">
        <title>The Global Catalogue of Microorganisms (GCM) 10K type strain sequencing project: providing services to taxonomists for standard genome sequencing and annotation.</title>
        <authorList>
            <consortium name="The Broad Institute Genomics Platform"/>
            <consortium name="The Broad Institute Genome Sequencing Center for Infectious Disease"/>
            <person name="Wu L."/>
            <person name="Ma J."/>
        </authorList>
    </citation>
    <scope>NUCLEOTIDE SEQUENCE [LARGE SCALE GENOMIC DNA]</scope>
    <source>
        <strain evidence="4">CCUG 63287</strain>
    </source>
</reference>
<dbReference type="InterPro" id="IPR001375">
    <property type="entry name" value="Peptidase_S9_cat"/>
</dbReference>
<evidence type="ECO:0000256" key="1">
    <source>
        <dbReference type="SAM" id="Phobius"/>
    </source>
</evidence>
<sequence length="302" mass="34607">MLIIKIIIFIILFLFIFSLLVFIALQPKSFNIDAQPPKKDSPTYPDWQAFMTAKKEIWTIQSTKNQPLEAWYLPADQPTTKTVLLANGYHSNRIAFAAFCWLFHSLGYNVLETTYTGARDSSGFFIGFGWTDRENYLHWIQEIIRKNGADSEILLFGISMGGASVMLLSGETLPVQVKAIINDCGYSSLWDEIVFKAKHDFHLPAFPLVYLMSFWSKIFASYFFKEVKILDALAKNTRPILFIHGDKDNYVPTAMVYENFSAVADDVTKQLWIAKDTGHAGSYDKHKAEYTQVIRDFLQENF</sequence>
<protein>
    <submittedName>
        <fullName evidence="3">Alpha/beta hydrolase</fullName>
    </submittedName>
</protein>
<evidence type="ECO:0000313" key="3">
    <source>
        <dbReference type="EMBL" id="MFC4651640.1"/>
    </source>
</evidence>